<dbReference type="InterPro" id="IPR007627">
    <property type="entry name" value="RNA_pol_sigma70_r2"/>
</dbReference>
<dbReference type="InterPro" id="IPR014284">
    <property type="entry name" value="RNA_pol_sigma-70_dom"/>
</dbReference>
<accession>A0ABV7UUK8</accession>
<keyword evidence="5" id="KW-1185">Reference proteome</keyword>
<dbReference type="Pfam" id="PF08281">
    <property type="entry name" value="Sigma70_r4_2"/>
    <property type="match status" value="1"/>
</dbReference>
<feature type="domain" description="RNA polymerase sigma-70 region 2" evidence="2">
    <location>
        <begin position="10"/>
        <end position="74"/>
    </location>
</feature>
<dbReference type="SUPFAM" id="SSF54427">
    <property type="entry name" value="NTF2-like"/>
    <property type="match status" value="1"/>
</dbReference>
<evidence type="ECO:0000259" key="2">
    <source>
        <dbReference type="Pfam" id="PF04542"/>
    </source>
</evidence>
<reference evidence="5" key="1">
    <citation type="journal article" date="2019" name="Int. J. Syst. Evol. Microbiol.">
        <title>The Global Catalogue of Microorganisms (GCM) 10K type strain sequencing project: providing services to taxonomists for standard genome sequencing and annotation.</title>
        <authorList>
            <consortium name="The Broad Institute Genomics Platform"/>
            <consortium name="The Broad Institute Genome Sequencing Center for Infectious Disease"/>
            <person name="Wu L."/>
            <person name="Ma J."/>
        </authorList>
    </citation>
    <scope>NUCLEOTIDE SEQUENCE [LARGE SCALE GENOMIC DNA]</scope>
    <source>
        <strain evidence="5">KCTC 42211</strain>
    </source>
</reference>
<evidence type="ECO:0000313" key="5">
    <source>
        <dbReference type="Proteomes" id="UP001595724"/>
    </source>
</evidence>
<dbReference type="Gene3D" id="1.10.1740.10">
    <property type="match status" value="1"/>
</dbReference>
<organism evidence="4 5">
    <name type="scientific">Luteimonas notoginsengisoli</name>
    <dbReference type="NCBI Taxonomy" id="1578200"/>
    <lineage>
        <taxon>Bacteria</taxon>
        <taxon>Pseudomonadati</taxon>
        <taxon>Pseudomonadota</taxon>
        <taxon>Gammaproteobacteria</taxon>
        <taxon>Lysobacterales</taxon>
        <taxon>Lysobacteraceae</taxon>
        <taxon>Luteimonas</taxon>
    </lineage>
</organism>
<evidence type="ECO:0000259" key="3">
    <source>
        <dbReference type="Pfam" id="PF08281"/>
    </source>
</evidence>
<dbReference type="RefSeq" id="WP_386709726.1">
    <property type="nucleotide sequence ID" value="NZ_JBHRYF010000008.1"/>
</dbReference>
<protein>
    <submittedName>
        <fullName evidence="4">RNA polymerase sigma factor SigJ</fullName>
    </submittedName>
</protein>
<dbReference type="NCBIfam" id="TIGR02937">
    <property type="entry name" value="sigma70-ECF"/>
    <property type="match status" value="1"/>
</dbReference>
<gene>
    <name evidence="4" type="primary">sigJ</name>
    <name evidence="4" type="ORF">ACFOM9_09930</name>
</gene>
<dbReference type="Gene3D" id="3.10.450.50">
    <property type="match status" value="1"/>
</dbReference>
<feature type="domain" description="RNA polymerase sigma factor 70 region 4 type 2" evidence="3">
    <location>
        <begin position="123"/>
        <end position="174"/>
    </location>
</feature>
<comment type="caution">
    <text evidence="4">The sequence shown here is derived from an EMBL/GenBank/DDBJ whole genome shotgun (WGS) entry which is preliminary data.</text>
</comment>
<sequence length="310" mass="33963">MDVRDCLAQFEQARPGLLGLAYRILGSRADAEDAVQDTFLKWQANDRSGIDNPRAWLTTVCTRHCLDILRSADRARVEYVGPWLPEPVLTANDDTIGHASEHTWSEHASPEHAAALASSLTTAFLLALQRLTPKERAAYLLHEIFDMPYLEVGRTLDLQEPACRQLVARARAHIEQAKVRHATPPERQRRLLAAFGTAIATGSVDALAGLLSDDVRLSADGGGKVSAARRVMHGPEEVLRFIQAGLHAWWASGQLEEATINGNRGFLFRDGGDIDATVSFAYDEAGLLTDVFIMRNPDKLARIGAAPQIA</sequence>
<comment type="subunit">
    <text evidence="1">Interacts transiently with the RNA polymerase catalytic core formed by RpoA, RpoB, RpoC and RpoZ (2 alpha, 1 beta, 1 beta' and 1 omega subunit) to form the RNA polymerase holoenzyme that can initiate transcription.</text>
</comment>
<proteinExistence type="predicted"/>
<dbReference type="Pfam" id="PF04542">
    <property type="entry name" value="Sigma70_r2"/>
    <property type="match status" value="1"/>
</dbReference>
<dbReference type="InterPro" id="IPR013324">
    <property type="entry name" value="RNA_pol_sigma_r3/r4-like"/>
</dbReference>
<dbReference type="InterPro" id="IPR032710">
    <property type="entry name" value="NTF2-like_dom_sf"/>
</dbReference>
<dbReference type="Proteomes" id="UP001595724">
    <property type="component" value="Unassembled WGS sequence"/>
</dbReference>
<dbReference type="InterPro" id="IPR013249">
    <property type="entry name" value="RNA_pol_sigma70_r4_t2"/>
</dbReference>
<dbReference type="InterPro" id="IPR052704">
    <property type="entry name" value="ECF_Sigma-70_Domain"/>
</dbReference>
<dbReference type="InterPro" id="IPR036388">
    <property type="entry name" value="WH-like_DNA-bd_sf"/>
</dbReference>
<dbReference type="SUPFAM" id="SSF88946">
    <property type="entry name" value="Sigma2 domain of RNA polymerase sigma factors"/>
    <property type="match status" value="1"/>
</dbReference>
<dbReference type="PANTHER" id="PTHR30173">
    <property type="entry name" value="SIGMA 19 FACTOR"/>
    <property type="match status" value="1"/>
</dbReference>
<dbReference type="PANTHER" id="PTHR30173:SF36">
    <property type="entry name" value="ECF RNA POLYMERASE SIGMA FACTOR SIGJ"/>
    <property type="match status" value="1"/>
</dbReference>
<dbReference type="NCBIfam" id="NF007214">
    <property type="entry name" value="PRK09636.1"/>
    <property type="match status" value="1"/>
</dbReference>
<name>A0ABV7UUK8_9GAMM</name>
<dbReference type="InterPro" id="IPR013325">
    <property type="entry name" value="RNA_pol_sigma_r2"/>
</dbReference>
<dbReference type="SUPFAM" id="SSF88659">
    <property type="entry name" value="Sigma3 and sigma4 domains of RNA polymerase sigma factors"/>
    <property type="match status" value="1"/>
</dbReference>
<evidence type="ECO:0000313" key="4">
    <source>
        <dbReference type="EMBL" id="MFC3660383.1"/>
    </source>
</evidence>
<evidence type="ECO:0000256" key="1">
    <source>
        <dbReference type="ARBA" id="ARBA00011344"/>
    </source>
</evidence>
<dbReference type="EMBL" id="JBHRYF010000008">
    <property type="protein sequence ID" value="MFC3660383.1"/>
    <property type="molecule type" value="Genomic_DNA"/>
</dbReference>
<dbReference type="Gene3D" id="1.10.10.10">
    <property type="entry name" value="Winged helix-like DNA-binding domain superfamily/Winged helix DNA-binding domain"/>
    <property type="match status" value="1"/>
</dbReference>